<evidence type="ECO:0000313" key="1">
    <source>
        <dbReference type="EMBL" id="TYQ02503.1"/>
    </source>
</evidence>
<sequence length="73" mass="8143">MGTRDACLNITSGHHIGIRACPINSNGPLAFRRVACLNAQRDQFRHLDDLHPYSLRSCAPGSGDDHYPSRQRQ</sequence>
<reference evidence="1" key="1">
    <citation type="submission" date="2019-07" db="EMBL/GenBank/DDBJ databases">
        <title>Genomic Encyclopedia of Type Strains, Phase IV (KMG-IV): sequencing the most valuable type-strain genomes for metagenomic binning, comparative biology and taxonomic classification.</title>
        <authorList>
            <person name="Goeker M."/>
        </authorList>
    </citation>
    <scope>NUCLEOTIDE SEQUENCE</scope>
    <source>
        <strain evidence="1">DSM 44596</strain>
    </source>
</reference>
<protein>
    <submittedName>
        <fullName evidence="1">Uncharacterized protein</fullName>
    </submittedName>
</protein>
<comment type="caution">
    <text evidence="1">The sequence shown here is derived from an EMBL/GenBank/DDBJ whole genome shotgun (WGS) entry which is preliminary data.</text>
</comment>
<dbReference type="EMBL" id="VNIQ01000006">
    <property type="protein sequence ID" value="TYQ02503.1"/>
    <property type="molecule type" value="Genomic_DNA"/>
</dbReference>
<proteinExistence type="predicted"/>
<accession>A0A652YLK3</accession>
<organism evidence="1">
    <name type="scientific">Nocardia globerula</name>
    <dbReference type="NCBI Taxonomy" id="1818"/>
    <lineage>
        <taxon>Bacteria</taxon>
        <taxon>Bacillati</taxon>
        <taxon>Actinomycetota</taxon>
        <taxon>Actinomycetes</taxon>
        <taxon>Mycobacteriales</taxon>
        <taxon>Nocardiaceae</taxon>
        <taxon>Nocardia</taxon>
    </lineage>
</organism>
<name>A0A652YLK3_NOCGL</name>
<gene>
    <name evidence="1" type="ORF">FNL38_106323</name>
</gene>
<dbReference type="AlphaFoldDB" id="A0A652YLK3"/>